<dbReference type="Pfam" id="PF04305">
    <property type="entry name" value="DUF455"/>
    <property type="match status" value="1"/>
</dbReference>
<dbReference type="SUPFAM" id="SSF47240">
    <property type="entry name" value="Ferritin-like"/>
    <property type="match status" value="1"/>
</dbReference>
<dbReference type="EMBL" id="MTEJ01000289">
    <property type="protein sequence ID" value="OQX05432.1"/>
    <property type="molecule type" value="Genomic_DNA"/>
</dbReference>
<dbReference type="PANTHER" id="PTHR42782:SF4">
    <property type="entry name" value="DUF455 DOMAIN-CONTAINING PROTEIN"/>
    <property type="match status" value="1"/>
</dbReference>
<dbReference type="InterPro" id="IPR007402">
    <property type="entry name" value="DUF455"/>
</dbReference>
<comment type="caution">
    <text evidence="1">The sequence shown here is derived from an EMBL/GenBank/DDBJ whole genome shotgun (WGS) entry which is preliminary data.</text>
</comment>
<dbReference type="STRING" id="1123401.GCA_000621325_02526"/>
<organism evidence="1 2">
    <name type="scientific">Thiothrix lacustris</name>
    <dbReference type="NCBI Taxonomy" id="525917"/>
    <lineage>
        <taxon>Bacteria</taxon>
        <taxon>Pseudomonadati</taxon>
        <taxon>Pseudomonadota</taxon>
        <taxon>Gammaproteobacteria</taxon>
        <taxon>Thiotrichales</taxon>
        <taxon>Thiotrichaceae</taxon>
        <taxon>Thiothrix</taxon>
    </lineage>
</organism>
<dbReference type="AlphaFoldDB" id="A0A1Y1QGX7"/>
<gene>
    <name evidence="1" type="ORF">BWK73_33610</name>
</gene>
<protein>
    <recommendedName>
        <fullName evidence="3">DUF455 domain-containing protein</fullName>
    </recommendedName>
</protein>
<evidence type="ECO:0000313" key="2">
    <source>
        <dbReference type="Proteomes" id="UP000192491"/>
    </source>
</evidence>
<proteinExistence type="predicted"/>
<dbReference type="PANTHER" id="PTHR42782">
    <property type="entry name" value="SI:CH73-314G15.3"/>
    <property type="match status" value="1"/>
</dbReference>
<sequence length="270" mass="30532">MKNLYAATYACLMQPDLNQKLAGATQLYTDWQAGNLVRETLVDCPVQAIAVPGRPVLPELVHPKLVKQRKLTTPEGRRALLHAVAHIEFNAINLALDAVYRFREMPQAYYGDWLQVAAEEAYHFSLLRERLQDLGCVYGDLPAHNGLWEQACKTDYDVLVRMALVPRVLEARGLDVTPGMMQRLREAGDEPSVAVLEIILRDEIGHVRIGSHWFRYCCEQRGLEPEATFRQLIMDVLQGPLRGPFYTEARLQAGFSAAELEQLQEMAKMG</sequence>
<name>A0A1Y1QGX7_9GAMM</name>
<dbReference type="InterPro" id="IPR011197">
    <property type="entry name" value="UCP012318"/>
</dbReference>
<dbReference type="InterPro" id="IPR009078">
    <property type="entry name" value="Ferritin-like_SF"/>
</dbReference>
<dbReference type="PIRSF" id="PIRSF012318">
    <property type="entry name" value="UCP012318"/>
    <property type="match status" value="1"/>
</dbReference>
<dbReference type="CDD" id="cd00657">
    <property type="entry name" value="Ferritin_like"/>
    <property type="match status" value="1"/>
</dbReference>
<evidence type="ECO:0000313" key="1">
    <source>
        <dbReference type="EMBL" id="OQX05432.1"/>
    </source>
</evidence>
<accession>A0A1Y1QGX7</accession>
<reference evidence="1 2" key="1">
    <citation type="submission" date="2017-01" db="EMBL/GenBank/DDBJ databases">
        <title>Novel large sulfur bacteria in the metagenomes of groundwater-fed chemosynthetic microbial mats in the Lake Huron basin.</title>
        <authorList>
            <person name="Sharrar A.M."/>
            <person name="Flood B.E."/>
            <person name="Bailey J.V."/>
            <person name="Jones D.S."/>
            <person name="Biddanda B."/>
            <person name="Ruberg S.A."/>
            <person name="Marcus D.N."/>
            <person name="Dick G.J."/>
        </authorList>
    </citation>
    <scope>NUCLEOTIDE SEQUENCE [LARGE SCALE GENOMIC DNA]</scope>
    <source>
        <strain evidence="1">A8</strain>
    </source>
</reference>
<evidence type="ECO:0008006" key="3">
    <source>
        <dbReference type="Google" id="ProtNLM"/>
    </source>
</evidence>
<dbReference type="Proteomes" id="UP000192491">
    <property type="component" value="Unassembled WGS sequence"/>
</dbReference>